<feature type="compositionally biased region" description="Acidic residues" evidence="1">
    <location>
        <begin position="826"/>
        <end position="843"/>
    </location>
</feature>
<dbReference type="InterPro" id="IPR025263">
    <property type="entry name" value="YhdP_central"/>
</dbReference>
<dbReference type="GO" id="GO:0005886">
    <property type="term" value="C:plasma membrane"/>
    <property type="evidence" value="ECO:0007669"/>
    <property type="project" value="TreeGrafter"/>
</dbReference>
<evidence type="ECO:0000256" key="1">
    <source>
        <dbReference type="SAM" id="MobiDB-lite"/>
    </source>
</evidence>
<proteinExistence type="predicted"/>
<feature type="domain" description="YhdP central" evidence="2">
    <location>
        <begin position="292"/>
        <end position="1105"/>
    </location>
</feature>
<dbReference type="PANTHER" id="PTHR30441:SF8">
    <property type="entry name" value="DUF748 DOMAIN-CONTAINING PROTEIN"/>
    <property type="match status" value="1"/>
</dbReference>
<gene>
    <name evidence="3" type="ORF">PITCH_A1070031</name>
</gene>
<reference evidence="3" key="1">
    <citation type="submission" date="2018-01" db="EMBL/GenBank/DDBJ databases">
        <authorList>
            <person name="Regsiter A."/>
            <person name="William W."/>
        </authorList>
    </citation>
    <scope>NUCLEOTIDE SEQUENCE</scope>
    <source>
        <strain evidence="3">TRIP AH-1</strain>
    </source>
</reference>
<dbReference type="GO" id="GO:0090313">
    <property type="term" value="P:regulation of protein targeting to membrane"/>
    <property type="evidence" value="ECO:0007669"/>
    <property type="project" value="TreeGrafter"/>
</dbReference>
<accession>A0A445MQV8</accession>
<feature type="compositionally biased region" description="Polar residues" evidence="1">
    <location>
        <begin position="814"/>
        <end position="825"/>
    </location>
</feature>
<evidence type="ECO:0000313" key="3">
    <source>
        <dbReference type="EMBL" id="SPD71857.1"/>
    </source>
</evidence>
<dbReference type="AlphaFoldDB" id="A0A445MQV8"/>
<dbReference type="InterPro" id="IPR052894">
    <property type="entry name" value="AsmA-related"/>
</dbReference>
<dbReference type="PANTHER" id="PTHR30441">
    <property type="entry name" value="DUF748 DOMAIN-CONTAINING PROTEIN"/>
    <property type="match status" value="1"/>
</dbReference>
<protein>
    <recommendedName>
        <fullName evidence="2">YhdP central domain-containing protein</fullName>
    </recommendedName>
</protein>
<organism evidence="3">
    <name type="scientific">uncultured Desulfobacterium sp</name>
    <dbReference type="NCBI Taxonomy" id="201089"/>
    <lineage>
        <taxon>Bacteria</taxon>
        <taxon>Pseudomonadati</taxon>
        <taxon>Thermodesulfobacteriota</taxon>
        <taxon>Desulfobacteria</taxon>
        <taxon>Desulfobacterales</taxon>
        <taxon>Desulfobacteriaceae</taxon>
        <taxon>Desulfobacterium</taxon>
        <taxon>environmental samples</taxon>
    </lineage>
</organism>
<evidence type="ECO:0000259" key="2">
    <source>
        <dbReference type="Pfam" id="PF13116"/>
    </source>
</evidence>
<feature type="region of interest" description="Disordered" evidence="1">
    <location>
        <begin position="813"/>
        <end position="846"/>
    </location>
</feature>
<dbReference type="EMBL" id="OJIN01000010">
    <property type="protein sequence ID" value="SPD71857.1"/>
    <property type="molecule type" value="Genomic_DNA"/>
</dbReference>
<name>A0A445MQV8_9BACT</name>
<sequence>MSLIKLRAVWTTILVLVLLCMCLVVFSGMMIRNPSVQAYLFGQLGQTISYDIKGTGLSLYFKGGLGFSASDIVAKSRLRDERIESSRVNIVLNLIELFKGRVVPLRIDIIKPRIELPTLKAFGYTKEGGGTVLRQMIEAGLSGLKSASIKDACLVVKGLPYGFKGLDFDLYSDTTDLTRLRLKVNGGFSYNTETVMFSLAGVITEGLEKISAKAELSTGRIPLNLLPCPAFLPFSNGSAKVDVMLNARLGGPVSAQGKILGENAHFSVIEHGRTKQYDLSSFELAFDASYFEQVLEISSAELKGPEFSAIAHSRVDFKDIKNPHISINVKSPFMPLETFKRVFPTSVVPSLVEYDIFPICSGGEARLKDLSLNGALEQFRHFCLPENGDLLSMKVEWKDMVVNKDGKGLPFEKVSGDVVIEKQGLLLTISNAVFGTSIVKGASLKINPLCGDHSYNITCSGIFELDDLKKQTELSFLPKAAGETLKDFKALSGKMEGQVEVALGPGFVRPRIIKGQFSFKECLIEHNNIVLPLLLDEADMRISNQEMGWFQGRGKWGKSEFQASGETSDRWKDCKFKIASRAQADELLGLFFKTGKSTLSSRDTVPCEVEIERINDHWAFKGEARIKDIVMDNGTMFLDPPGENDRAVFELDLYPGKEVRLKNLLLDLDGAGVRLNGSFDLTNKNDLWLSVSTEGLSLTGLGVRTERGVVKPKGLLTCNADLRTFFKEPGKTTINGNASGRDISFDLKGLASPVTDCNFKLELSGQEMLIRSLHMQVGQSPIDIKGRLKGWDFIKGDLTADAESLNFGDFIQKGSDSGQKTSDETLLSEDTQETETPTVEDQEASEKTLLGRSEFQFSLNAKRGKCKKFDLGPLHAKCVLRSGDLYVDSAEAQLEHGALSVKGYVKKRQGPERINIISNIKMTAQPAGDLLKSLGTDGKALEGTLNMESSLSSKGADTKGLIAGLKGNASLGMENGCITSSFKTVFKILDVLNIMNIFKTRLPDLTKKGLSFETIEAHADIKDGVIHTDDFSIKGPILNAVVQGDVDLTRKWEDLIFWAQTLETLDTVISWVPIIGYILTEKENAPKGVVIYPVQIRGDWSNPEVKMLPSVMKIGGGVINIFKRLLETPGRIFKKISGVKDGLAKAVGPLSENDSRADQPTAFKEYLD</sequence>
<dbReference type="Pfam" id="PF13116">
    <property type="entry name" value="YhdP"/>
    <property type="match status" value="1"/>
</dbReference>